<organism evidence="2 3">
    <name type="scientific">Oerskovia rustica</name>
    <dbReference type="NCBI Taxonomy" id="2762237"/>
    <lineage>
        <taxon>Bacteria</taxon>
        <taxon>Bacillati</taxon>
        <taxon>Actinomycetota</taxon>
        <taxon>Actinomycetes</taxon>
        <taxon>Micrococcales</taxon>
        <taxon>Cellulomonadaceae</taxon>
        <taxon>Oerskovia</taxon>
    </lineage>
</organism>
<keyword evidence="3" id="KW-1185">Reference proteome</keyword>
<accession>A0ABR8RP05</accession>
<evidence type="ECO:0000313" key="2">
    <source>
        <dbReference type="EMBL" id="MBD7949532.1"/>
    </source>
</evidence>
<dbReference type="Proteomes" id="UP000641803">
    <property type="component" value="Unassembled WGS sequence"/>
</dbReference>
<sequence length="243" mass="25891">MPTPETEHPEQGDAHDVAPSRAAQVTVRRARFVDVPGVARLLTADHPVVDLDGDGTPDAPVDPEQLSSATRLVLSHGIMEQGEIWVAEDADGLLATTVWLPPEVPAFEDELRGVLVREVGVDPLDEPADDEPVRVATRQALDVAQSVIADALDAVRPRLILVAAAVAPDVEGTERAATLRLLVDAPARAERTPDGVPVAPADGPLLTAVVDPARVEGMQRIGFEEHRSVDLVPHGRLWIGVRA</sequence>
<protein>
    <recommendedName>
        <fullName evidence="4">N-acetyltransferase</fullName>
    </recommendedName>
</protein>
<feature type="compositionally biased region" description="Basic and acidic residues" evidence="1">
    <location>
        <begin position="1"/>
        <end position="18"/>
    </location>
</feature>
<reference evidence="2 3" key="1">
    <citation type="submission" date="2020-08" db="EMBL/GenBank/DDBJ databases">
        <title>A Genomic Blueprint of the Chicken Gut Microbiome.</title>
        <authorList>
            <person name="Gilroy R."/>
            <person name="Ravi A."/>
            <person name="Getino M."/>
            <person name="Pursley I."/>
            <person name="Horton D.L."/>
            <person name="Alikhan N.-F."/>
            <person name="Baker D."/>
            <person name="Gharbi K."/>
            <person name="Hall N."/>
            <person name="Watson M."/>
            <person name="Adriaenssens E.M."/>
            <person name="Foster-Nyarko E."/>
            <person name="Jarju S."/>
            <person name="Secka A."/>
            <person name="Antonio M."/>
            <person name="Oren A."/>
            <person name="Chaudhuri R."/>
            <person name="La Ragione R.M."/>
            <person name="Hildebrand F."/>
            <person name="Pallen M.J."/>
        </authorList>
    </citation>
    <scope>NUCLEOTIDE SEQUENCE [LARGE SCALE GENOMIC DNA]</scope>
    <source>
        <strain evidence="2 3">Sa4CUA1</strain>
    </source>
</reference>
<feature type="region of interest" description="Disordered" evidence="1">
    <location>
        <begin position="1"/>
        <end position="21"/>
    </location>
</feature>
<evidence type="ECO:0008006" key="4">
    <source>
        <dbReference type="Google" id="ProtNLM"/>
    </source>
</evidence>
<dbReference type="Gene3D" id="3.40.630.30">
    <property type="match status" value="1"/>
</dbReference>
<gene>
    <name evidence="2" type="ORF">H9652_03795</name>
</gene>
<proteinExistence type="predicted"/>
<evidence type="ECO:0000256" key="1">
    <source>
        <dbReference type="SAM" id="MobiDB-lite"/>
    </source>
</evidence>
<evidence type="ECO:0000313" key="3">
    <source>
        <dbReference type="Proteomes" id="UP000641803"/>
    </source>
</evidence>
<dbReference type="EMBL" id="JACSQQ010000004">
    <property type="protein sequence ID" value="MBD7949532.1"/>
    <property type="molecule type" value="Genomic_DNA"/>
</dbReference>
<dbReference type="RefSeq" id="WP_191794893.1">
    <property type="nucleotide sequence ID" value="NZ_JACSQQ010000004.1"/>
</dbReference>
<name>A0ABR8RP05_9CELL</name>
<comment type="caution">
    <text evidence="2">The sequence shown here is derived from an EMBL/GenBank/DDBJ whole genome shotgun (WGS) entry which is preliminary data.</text>
</comment>